<gene>
    <name evidence="1" type="ORF">IAB80_08810</name>
</gene>
<evidence type="ECO:0000313" key="2">
    <source>
        <dbReference type="Proteomes" id="UP000823771"/>
    </source>
</evidence>
<proteinExistence type="predicted"/>
<evidence type="ECO:0008006" key="3">
    <source>
        <dbReference type="Google" id="ProtNLM"/>
    </source>
</evidence>
<dbReference type="AlphaFoldDB" id="A0A9D9NMJ9"/>
<comment type="caution">
    <text evidence="1">The sequence shown here is derived from an EMBL/GenBank/DDBJ whole genome shotgun (WGS) entry which is preliminary data.</text>
</comment>
<reference evidence="1" key="2">
    <citation type="journal article" date="2021" name="PeerJ">
        <title>Extensive microbial diversity within the chicken gut microbiome revealed by metagenomics and culture.</title>
        <authorList>
            <person name="Gilroy R."/>
            <person name="Ravi A."/>
            <person name="Getino M."/>
            <person name="Pursley I."/>
            <person name="Horton D.L."/>
            <person name="Alikhan N.F."/>
            <person name="Baker D."/>
            <person name="Gharbi K."/>
            <person name="Hall N."/>
            <person name="Watson M."/>
            <person name="Adriaenssens E.M."/>
            <person name="Foster-Nyarko E."/>
            <person name="Jarju S."/>
            <person name="Secka A."/>
            <person name="Antonio M."/>
            <person name="Oren A."/>
            <person name="Chaudhuri R.R."/>
            <person name="La Ragione R."/>
            <person name="Hildebrand F."/>
            <person name="Pallen M.J."/>
        </authorList>
    </citation>
    <scope>NUCLEOTIDE SEQUENCE</scope>
    <source>
        <strain evidence="1">2478</strain>
    </source>
</reference>
<dbReference type="EMBL" id="JADILZ010000082">
    <property type="protein sequence ID" value="MBO8478970.1"/>
    <property type="molecule type" value="Genomic_DNA"/>
</dbReference>
<accession>A0A9D9NMJ9</accession>
<organism evidence="1 2">
    <name type="scientific">Candidatus Cryptobacteroides excrementipullorum</name>
    <dbReference type="NCBI Taxonomy" id="2840761"/>
    <lineage>
        <taxon>Bacteria</taxon>
        <taxon>Pseudomonadati</taxon>
        <taxon>Bacteroidota</taxon>
        <taxon>Bacteroidia</taxon>
        <taxon>Bacteroidales</taxon>
        <taxon>Candidatus Cryptobacteroides</taxon>
    </lineage>
</organism>
<evidence type="ECO:0000313" key="1">
    <source>
        <dbReference type="EMBL" id="MBO8478970.1"/>
    </source>
</evidence>
<reference evidence="1" key="1">
    <citation type="submission" date="2020-10" db="EMBL/GenBank/DDBJ databases">
        <authorList>
            <person name="Gilroy R."/>
        </authorList>
    </citation>
    <scope>NUCLEOTIDE SEQUENCE</scope>
    <source>
        <strain evidence="1">2478</strain>
    </source>
</reference>
<dbReference type="Proteomes" id="UP000823771">
    <property type="component" value="Unassembled WGS sequence"/>
</dbReference>
<name>A0A9D9NMJ9_9BACT</name>
<protein>
    <recommendedName>
        <fullName evidence="3">Outer membrane protein beta-barrel domain-containing protein</fullName>
    </recommendedName>
</protein>
<sequence>MSGIHAKEWKENDRGLLIELTAGYGHATSYVPSESYASISPGIGLGGSFSITPCLKLTGRYLFVGYSSRNERERAYVGEQDFLLDANVARLQIGLQVLF</sequence>